<dbReference type="Proteomes" id="UP000027120">
    <property type="component" value="Unassembled WGS sequence"/>
</dbReference>
<accession>A0A067ERJ0</accession>
<name>A0A067ERJ0_CITSI</name>
<protein>
    <submittedName>
        <fullName evidence="1">Uncharacterized protein</fullName>
    </submittedName>
</protein>
<gene>
    <name evidence="1" type="ORF">CISIN_1g045578mg</name>
</gene>
<evidence type="ECO:0000313" key="1">
    <source>
        <dbReference type="EMBL" id="KDO53832.1"/>
    </source>
</evidence>
<dbReference type="AlphaFoldDB" id="A0A067ERJ0"/>
<dbReference type="EMBL" id="KK785006">
    <property type="protein sequence ID" value="KDO53832.1"/>
    <property type="molecule type" value="Genomic_DNA"/>
</dbReference>
<reference evidence="1 2" key="1">
    <citation type="submission" date="2014-04" db="EMBL/GenBank/DDBJ databases">
        <authorList>
            <consortium name="International Citrus Genome Consortium"/>
            <person name="Gmitter F."/>
            <person name="Chen C."/>
            <person name="Farmerie W."/>
            <person name="Harkins T."/>
            <person name="Desany B."/>
            <person name="Mohiuddin M."/>
            <person name="Kodira C."/>
            <person name="Borodovsky M."/>
            <person name="Lomsadze A."/>
            <person name="Burns P."/>
            <person name="Jenkins J."/>
            <person name="Prochnik S."/>
            <person name="Shu S."/>
            <person name="Chapman J."/>
            <person name="Pitluck S."/>
            <person name="Schmutz J."/>
            <person name="Rokhsar D."/>
        </authorList>
    </citation>
    <scope>NUCLEOTIDE SEQUENCE</scope>
</reference>
<sequence length="66" mass="7636">MTSHLQEAKHYFCRVQKVWRLFHDHAHDLWDSLVHTSCLLWVLPGQIMFEVAVISVRGCSLAATIC</sequence>
<evidence type="ECO:0000313" key="2">
    <source>
        <dbReference type="Proteomes" id="UP000027120"/>
    </source>
</evidence>
<organism evidence="1 2">
    <name type="scientific">Citrus sinensis</name>
    <name type="common">Sweet orange</name>
    <name type="synonym">Citrus aurantium var. sinensis</name>
    <dbReference type="NCBI Taxonomy" id="2711"/>
    <lineage>
        <taxon>Eukaryota</taxon>
        <taxon>Viridiplantae</taxon>
        <taxon>Streptophyta</taxon>
        <taxon>Embryophyta</taxon>
        <taxon>Tracheophyta</taxon>
        <taxon>Spermatophyta</taxon>
        <taxon>Magnoliopsida</taxon>
        <taxon>eudicotyledons</taxon>
        <taxon>Gunneridae</taxon>
        <taxon>Pentapetalae</taxon>
        <taxon>rosids</taxon>
        <taxon>malvids</taxon>
        <taxon>Sapindales</taxon>
        <taxon>Rutaceae</taxon>
        <taxon>Aurantioideae</taxon>
        <taxon>Citrus</taxon>
    </lineage>
</organism>
<proteinExistence type="predicted"/>
<keyword evidence="2" id="KW-1185">Reference proteome</keyword>